<gene>
    <name evidence="2" type="ORF">GL284_14780</name>
</gene>
<keyword evidence="3" id="KW-1185">Reference proteome</keyword>
<dbReference type="Gene3D" id="3.50.50.60">
    <property type="entry name" value="FAD/NAD(P)-binding domain"/>
    <property type="match status" value="2"/>
</dbReference>
<reference evidence="2 3" key="1">
    <citation type="submission" date="2019-11" db="EMBL/GenBank/DDBJ databases">
        <authorList>
            <person name="Dong K."/>
        </authorList>
    </citation>
    <scope>NUCLEOTIDE SEQUENCE [LARGE SCALE GENOMIC DNA]</scope>
    <source>
        <strain evidence="2 3">DK608</strain>
    </source>
</reference>
<accession>A0A6L6IYG6</accession>
<comment type="caution">
    <text evidence="2">The sequence shown here is derived from an EMBL/GenBank/DDBJ whole genome shotgun (WGS) entry which is preliminary data.</text>
</comment>
<dbReference type="RefSeq" id="WP_155045410.1">
    <property type="nucleotide sequence ID" value="NZ_WMIH01000014.1"/>
</dbReference>
<sequence>MPMSHVTAPLRVVIVGGGLSGASLAWHLAQMQVPVVVTVIEPRAELGRGLAYSTTEPTHRINVPAHRMSLDPDHHDDFADWLREAAASGRLPPDDQADAGRGDLFPRREVFGQYVADRLAPHLQAGAVRHLRARVQDIQRNEDGSLLLHLSDDGLVRADLLVLATGHPPPAVPKVLAGLSGQGPLVADPYDPAQLARVPKDARVLIMGAALTSADVIATLDRQGFQGQITCISRHGLRSRGHGEVIRESEVDFTDPPLQGASDLLRRVRHAIVDDLAQGQGWQATIQRVRDQGGAIWTALDSAARRRLLRHLRTYWDVHRFRIAPQVEAVLDRLIGAGRLRYLAGHLTSAMPQADGSVQVAWRLRGTRQIQRQPFDRVIVTTGPAHDRCIDGNPALSALARLGLIAPDPLGLGLDTTLRGWARDPKGRDSDRVLIAGPLARGQVGELVGAPECSVHSLHLAQEIALHATFGPTAPSIEHARAVGQD</sequence>
<proteinExistence type="predicted"/>
<protein>
    <submittedName>
        <fullName evidence="2">FAD-dependent oxidoreductase</fullName>
    </submittedName>
</protein>
<evidence type="ECO:0000313" key="3">
    <source>
        <dbReference type="Proteomes" id="UP000478740"/>
    </source>
</evidence>
<dbReference type="AlphaFoldDB" id="A0A6L6IYG6"/>
<feature type="domain" description="FAD-dependent urate hydroxylase HpyO/Asp monooxygenase CreE-like FAD/NAD(P)-binding" evidence="1">
    <location>
        <begin position="13"/>
        <end position="167"/>
    </location>
</feature>
<dbReference type="PANTHER" id="PTHR40254">
    <property type="entry name" value="BLR0577 PROTEIN"/>
    <property type="match status" value="1"/>
</dbReference>
<evidence type="ECO:0000313" key="2">
    <source>
        <dbReference type="EMBL" id="MTH65536.1"/>
    </source>
</evidence>
<dbReference type="PRINTS" id="PR00368">
    <property type="entry name" value="FADPNR"/>
</dbReference>
<name>A0A6L6IYG6_9RHOB</name>
<evidence type="ECO:0000259" key="1">
    <source>
        <dbReference type="Pfam" id="PF13454"/>
    </source>
</evidence>
<organism evidence="2 3">
    <name type="scientific">Paracoccus shanxieyensis</name>
    <dbReference type="NCBI Taxonomy" id="2675752"/>
    <lineage>
        <taxon>Bacteria</taxon>
        <taxon>Pseudomonadati</taxon>
        <taxon>Pseudomonadota</taxon>
        <taxon>Alphaproteobacteria</taxon>
        <taxon>Rhodobacterales</taxon>
        <taxon>Paracoccaceae</taxon>
        <taxon>Paracoccus</taxon>
    </lineage>
</organism>
<dbReference type="Pfam" id="PF13454">
    <property type="entry name" value="NAD_binding_9"/>
    <property type="match status" value="1"/>
</dbReference>
<dbReference type="SUPFAM" id="SSF51905">
    <property type="entry name" value="FAD/NAD(P)-binding domain"/>
    <property type="match status" value="1"/>
</dbReference>
<dbReference type="InterPro" id="IPR038732">
    <property type="entry name" value="HpyO/CreE_NAD-binding"/>
</dbReference>
<dbReference type="PANTHER" id="PTHR40254:SF1">
    <property type="entry name" value="BLR0577 PROTEIN"/>
    <property type="match status" value="1"/>
</dbReference>
<dbReference type="EMBL" id="WMII01000014">
    <property type="protein sequence ID" value="MTH65536.1"/>
    <property type="molecule type" value="Genomic_DNA"/>
</dbReference>
<dbReference type="InterPro" id="IPR036188">
    <property type="entry name" value="FAD/NAD-bd_sf"/>
</dbReference>
<dbReference type="Proteomes" id="UP000478740">
    <property type="component" value="Unassembled WGS sequence"/>
</dbReference>
<dbReference type="InterPro" id="IPR052189">
    <property type="entry name" value="L-asp_N-monooxygenase_NS-form"/>
</dbReference>